<organism evidence="2">
    <name type="scientific">Pararge aegeria</name>
    <name type="common">speckled wood butterfly</name>
    <dbReference type="NCBI Taxonomy" id="116150"/>
    <lineage>
        <taxon>Eukaryota</taxon>
        <taxon>Metazoa</taxon>
        <taxon>Ecdysozoa</taxon>
        <taxon>Arthropoda</taxon>
        <taxon>Hexapoda</taxon>
        <taxon>Insecta</taxon>
        <taxon>Pterygota</taxon>
        <taxon>Neoptera</taxon>
        <taxon>Endopterygota</taxon>
        <taxon>Lepidoptera</taxon>
        <taxon>Glossata</taxon>
        <taxon>Ditrysia</taxon>
        <taxon>Papilionoidea</taxon>
        <taxon>Nymphalidae</taxon>
        <taxon>Satyrinae</taxon>
        <taxon>Satyrini</taxon>
        <taxon>Parargina</taxon>
        <taxon>Pararge</taxon>
    </lineage>
</organism>
<reference evidence="2" key="1">
    <citation type="journal article" date="2013" name="BMC Genomics">
        <title>Unscrambling butterfly oogenesis.</title>
        <authorList>
            <person name="Carter J.M."/>
            <person name="Baker S.C."/>
            <person name="Pink R."/>
            <person name="Carter D.R."/>
            <person name="Collins A."/>
            <person name="Tomlin J."/>
            <person name="Gibbs M."/>
            <person name="Breuker C.J."/>
        </authorList>
    </citation>
    <scope>NUCLEOTIDE SEQUENCE</scope>
    <source>
        <tissue evidence="2">Ovary</tissue>
    </source>
</reference>
<evidence type="ECO:0000256" key="1">
    <source>
        <dbReference type="SAM" id="Phobius"/>
    </source>
</evidence>
<name>S4PK65_9NEOP</name>
<sequence>MLFPFQTSHVTCGYLGAAGIGIFFVLPLKTCPLAKVCSTHIRKRRCYKWGFSILSLLFGDYFHPQSHGQRVNKTVGWDLNDFLSSMEKISCLC</sequence>
<dbReference type="AlphaFoldDB" id="S4PK65"/>
<dbReference type="EMBL" id="GAIX01001161">
    <property type="protein sequence ID" value="JAA91399.1"/>
    <property type="molecule type" value="Transcribed_RNA"/>
</dbReference>
<feature type="transmembrane region" description="Helical" evidence="1">
    <location>
        <begin position="6"/>
        <end position="26"/>
    </location>
</feature>
<keyword evidence="1" id="KW-0472">Membrane</keyword>
<evidence type="ECO:0000313" key="2">
    <source>
        <dbReference type="EMBL" id="JAA91399.1"/>
    </source>
</evidence>
<keyword evidence="1" id="KW-0812">Transmembrane</keyword>
<keyword evidence="1" id="KW-1133">Transmembrane helix</keyword>
<protein>
    <submittedName>
        <fullName evidence="2">Uncharacterized protein</fullName>
    </submittedName>
</protein>
<proteinExistence type="predicted"/>
<reference evidence="2" key="2">
    <citation type="submission" date="2013-05" db="EMBL/GenBank/DDBJ databases">
        <authorList>
            <person name="Carter J.-M."/>
            <person name="Baker S.C."/>
            <person name="Pink R."/>
            <person name="Carter D.R.F."/>
            <person name="Collins A."/>
            <person name="Tomlin J."/>
            <person name="Gibbs M."/>
            <person name="Breuker C.J."/>
        </authorList>
    </citation>
    <scope>NUCLEOTIDE SEQUENCE</scope>
    <source>
        <tissue evidence="2">Ovary</tissue>
    </source>
</reference>
<accession>S4PK65</accession>